<dbReference type="CDD" id="cd02440">
    <property type="entry name" value="AdoMet_MTases"/>
    <property type="match status" value="1"/>
</dbReference>
<dbReference type="InterPro" id="IPR013217">
    <property type="entry name" value="Methyltransf_12"/>
</dbReference>
<evidence type="ECO:0000256" key="2">
    <source>
        <dbReference type="ARBA" id="ARBA00022679"/>
    </source>
</evidence>
<protein>
    <submittedName>
        <fullName evidence="4">Biotin synthesis protein BioC</fullName>
    </submittedName>
</protein>
<dbReference type="SUPFAM" id="SSF53335">
    <property type="entry name" value="S-adenosyl-L-methionine-dependent methyltransferases"/>
    <property type="match status" value="1"/>
</dbReference>
<dbReference type="GO" id="GO:0032259">
    <property type="term" value="P:methylation"/>
    <property type="evidence" value="ECO:0007669"/>
    <property type="project" value="UniProtKB-KW"/>
</dbReference>
<dbReference type="GO" id="GO:0008168">
    <property type="term" value="F:methyltransferase activity"/>
    <property type="evidence" value="ECO:0007669"/>
    <property type="project" value="UniProtKB-KW"/>
</dbReference>
<keyword evidence="1" id="KW-0489">Methyltransferase</keyword>
<evidence type="ECO:0000256" key="1">
    <source>
        <dbReference type="ARBA" id="ARBA00022603"/>
    </source>
</evidence>
<dbReference type="InterPro" id="IPR050602">
    <property type="entry name" value="Malonyl-ACP_OMT"/>
</dbReference>
<dbReference type="PANTHER" id="PTHR13090">
    <property type="entry name" value="ARGININE-HYDROXYLASE NDUFAF5, MITOCHONDRIAL"/>
    <property type="match status" value="1"/>
</dbReference>
<name>A0A6S6UC84_9BACT</name>
<accession>A0A6S6UC84</accession>
<gene>
    <name evidence="4" type="ORF">HELGO_WM8773</name>
</gene>
<dbReference type="InterPro" id="IPR029063">
    <property type="entry name" value="SAM-dependent_MTases_sf"/>
</dbReference>
<keyword evidence="2" id="KW-0808">Transferase</keyword>
<reference evidence="4" key="1">
    <citation type="submission" date="2020-01" db="EMBL/GenBank/DDBJ databases">
        <authorList>
            <person name="Meier V. D."/>
            <person name="Meier V D."/>
        </authorList>
    </citation>
    <scope>NUCLEOTIDE SEQUENCE</scope>
    <source>
        <strain evidence="4">HLG_WM_MAG_05</strain>
    </source>
</reference>
<dbReference type="PANTHER" id="PTHR13090:SF1">
    <property type="entry name" value="ARGININE-HYDROXYLASE NDUFAF5, MITOCHONDRIAL"/>
    <property type="match status" value="1"/>
</dbReference>
<dbReference type="AlphaFoldDB" id="A0A6S6UC84"/>
<feature type="domain" description="Methyltransferase type 12" evidence="3">
    <location>
        <begin position="41"/>
        <end position="127"/>
    </location>
</feature>
<dbReference type="Pfam" id="PF08242">
    <property type="entry name" value="Methyltransf_12"/>
    <property type="match status" value="1"/>
</dbReference>
<dbReference type="Gene3D" id="3.40.50.150">
    <property type="entry name" value="Vaccinia Virus protein VP39"/>
    <property type="match status" value="1"/>
</dbReference>
<proteinExistence type="predicted"/>
<evidence type="ECO:0000313" key="4">
    <source>
        <dbReference type="EMBL" id="CAA6826950.1"/>
    </source>
</evidence>
<organism evidence="4">
    <name type="scientific">uncultured Sulfurovum sp</name>
    <dbReference type="NCBI Taxonomy" id="269237"/>
    <lineage>
        <taxon>Bacteria</taxon>
        <taxon>Pseudomonadati</taxon>
        <taxon>Campylobacterota</taxon>
        <taxon>Epsilonproteobacteria</taxon>
        <taxon>Campylobacterales</taxon>
        <taxon>Sulfurovaceae</taxon>
        <taxon>Sulfurovum</taxon>
        <taxon>environmental samples</taxon>
    </lineage>
</organism>
<evidence type="ECO:0000259" key="3">
    <source>
        <dbReference type="Pfam" id="PF08242"/>
    </source>
</evidence>
<sequence length="235" mass="27090">MKVLNAFSKFADEYNKYNVIQKDVAQKLCTFLDKKSYKKILDIGAGDGAIFENISKRHIEFSNFVALDFSAKMLAIHQDAFCVKKICLDFNEEKLSQHFLKNEFDLIISSSALQWSNNLTNLLSEIALLSDEFLFSFFTANTFKTLHSTININSPILTKEEILEALNQVFNYEVELIEYQLPFDSVHDMLRYIKKSGVSGGVKQLDYKAIKSLMLKYPLDYLEFEVVFVRVIGKK</sequence>
<dbReference type="EMBL" id="CACVAU010000090">
    <property type="protein sequence ID" value="CAA6826950.1"/>
    <property type="molecule type" value="Genomic_DNA"/>
</dbReference>